<dbReference type="Proteomes" id="UP000002407">
    <property type="component" value="Chromosome"/>
</dbReference>
<keyword evidence="2 4" id="KW-0808">Transferase</keyword>
<sequence length="262" mass="30835">MEKKDYEKELVFLQTELLKFQYYVKEHQLKVLIIMEGRDAAGKGGTIKRLTEHLNPRGCRVVALSKPSDVELTQWYFQRYVAHLPSGGEIVIFDRSWYNRAMVEPVMGFCTPEQHSDFLKAVPIFEQLLSQSGIKIFKFFLSINKNTQAKRFKEREEDPLKSYKISDVDKKSQELWDKYTIAQYNMFLQTDTKANPWTIIDTNDKKVGRINTFKTILKTVEYQDKPKPRYFEITEGKVYDAQAEIRRLSQNFPNINMYSNIA</sequence>
<proteinExistence type="inferred from homology"/>
<dbReference type="InterPro" id="IPR027417">
    <property type="entry name" value="P-loop_NTPase"/>
</dbReference>
<evidence type="ECO:0000256" key="4">
    <source>
        <dbReference type="RuleBase" id="RU369062"/>
    </source>
</evidence>
<comment type="function">
    <text evidence="4">Uses inorganic polyphosphate (polyP) as a donor to convert GDP to GTP or ADP to ATP.</text>
</comment>
<comment type="similarity">
    <text evidence="1 4">Belongs to the polyphosphate kinase 2 (PPK2) family. Class I subfamily.</text>
</comment>
<dbReference type="AlphaFoldDB" id="A7I201"/>
<dbReference type="SUPFAM" id="SSF52540">
    <property type="entry name" value="P-loop containing nucleoside triphosphate hydrolases"/>
    <property type="match status" value="1"/>
</dbReference>
<keyword evidence="7" id="KW-1185">Reference proteome</keyword>
<dbReference type="eggNOG" id="COG2326">
    <property type="taxonomic scope" value="Bacteria"/>
</dbReference>
<dbReference type="GO" id="GO:0008976">
    <property type="term" value="F:polyphosphate kinase activity"/>
    <property type="evidence" value="ECO:0007669"/>
    <property type="project" value="UniProtKB-UniRule"/>
</dbReference>
<evidence type="ECO:0000256" key="1">
    <source>
        <dbReference type="ARBA" id="ARBA00009924"/>
    </source>
</evidence>
<feature type="domain" description="Polyphosphate kinase-2-related" evidence="5">
    <location>
        <begin position="2"/>
        <end position="227"/>
    </location>
</feature>
<dbReference type="PANTHER" id="PTHR34383">
    <property type="entry name" value="POLYPHOSPHATE:AMP PHOSPHOTRANSFERASE-RELATED"/>
    <property type="match status" value="1"/>
</dbReference>
<evidence type="ECO:0000256" key="2">
    <source>
        <dbReference type="ARBA" id="ARBA00022679"/>
    </source>
</evidence>
<dbReference type="STRING" id="360107.CHAB381_0981"/>
<dbReference type="RefSeq" id="WP_012108837.1">
    <property type="nucleotide sequence ID" value="NC_009714.1"/>
</dbReference>
<dbReference type="OrthoDB" id="9775224at2"/>
<dbReference type="NCBIfam" id="TIGR03707">
    <property type="entry name" value="PPK2_P_aer"/>
    <property type="match status" value="1"/>
</dbReference>
<dbReference type="EC" id="2.7.4.-" evidence="4"/>
<name>A7I201_CAMHC</name>
<dbReference type="Gene3D" id="3.40.50.300">
    <property type="entry name" value="P-loop containing nucleotide triphosphate hydrolases"/>
    <property type="match status" value="1"/>
</dbReference>
<gene>
    <name evidence="6" type="ordered locus">CHAB381_0981</name>
</gene>
<keyword evidence="3 4" id="KW-0418">Kinase</keyword>
<reference evidence="7" key="1">
    <citation type="submission" date="2007-07" db="EMBL/GenBank/DDBJ databases">
        <title>Complete genome sequence of Campylobacter hominis ATCC BAA-381, a commensal isolated from the human gastrointestinal tract.</title>
        <authorList>
            <person name="Fouts D.E."/>
            <person name="Mongodin E.F."/>
            <person name="Puiu D."/>
            <person name="Sebastian Y."/>
            <person name="Miller W.G."/>
            <person name="Mandrell R.E."/>
            <person name="Nelson K.E."/>
        </authorList>
    </citation>
    <scope>NUCLEOTIDE SEQUENCE [LARGE SCALE GENOMIC DNA]</scope>
    <source>
        <strain evidence="7">ATCC BAA-381 / DSM 21671 / CCUG 45161 / LMG 19568 / NCTC 13146 / CH001A</strain>
    </source>
</reference>
<evidence type="ECO:0000259" key="5">
    <source>
        <dbReference type="Pfam" id="PF03976"/>
    </source>
</evidence>
<accession>A7I201</accession>
<dbReference type="Pfam" id="PF03976">
    <property type="entry name" value="PPK2"/>
    <property type="match status" value="1"/>
</dbReference>
<dbReference type="EMBL" id="CP000776">
    <property type="protein sequence ID" value="ABS51234.1"/>
    <property type="molecule type" value="Genomic_DNA"/>
</dbReference>
<dbReference type="InterPro" id="IPR022488">
    <property type="entry name" value="PPK2-related"/>
</dbReference>
<evidence type="ECO:0000256" key="3">
    <source>
        <dbReference type="ARBA" id="ARBA00022777"/>
    </source>
</evidence>
<organism evidence="6 7">
    <name type="scientific">Campylobacter hominis (strain ATCC BAA-381 / DSM 21671 / CCUG 45161 / LMG 19568 / NCTC 13146 / CH001A)</name>
    <dbReference type="NCBI Taxonomy" id="360107"/>
    <lineage>
        <taxon>Bacteria</taxon>
        <taxon>Pseudomonadati</taxon>
        <taxon>Campylobacterota</taxon>
        <taxon>Epsilonproteobacteria</taxon>
        <taxon>Campylobacterales</taxon>
        <taxon>Campylobacteraceae</taxon>
        <taxon>Campylobacter</taxon>
    </lineage>
</organism>
<dbReference type="HOGENOM" id="CLU_048699_3_0_7"/>
<dbReference type="PIRSF" id="PIRSF028756">
    <property type="entry name" value="PPK2_prd"/>
    <property type="match status" value="1"/>
</dbReference>
<protein>
    <recommendedName>
        <fullName evidence="4">ADP/GDP-polyphosphate phosphotransferase</fullName>
        <ecNumber evidence="4">2.7.4.-</ecNumber>
    </recommendedName>
    <alternativeName>
        <fullName evidence="4">Polyphosphate kinase PPK2</fullName>
    </alternativeName>
</protein>
<dbReference type="PANTHER" id="PTHR34383:SF1">
    <property type="entry name" value="ADP-POLYPHOSPHATE PHOSPHOTRANSFERASE"/>
    <property type="match status" value="1"/>
</dbReference>
<evidence type="ECO:0000313" key="6">
    <source>
        <dbReference type="EMBL" id="ABS51234.1"/>
    </source>
</evidence>
<dbReference type="InterPro" id="IPR022486">
    <property type="entry name" value="PPK2_PA0141"/>
</dbReference>
<dbReference type="InterPro" id="IPR016898">
    <property type="entry name" value="Polyphosphate_phosphotransfera"/>
</dbReference>
<comment type="subunit">
    <text evidence="4">Homotetramer.</text>
</comment>
<dbReference type="KEGG" id="cha:CHAB381_0981"/>
<dbReference type="GO" id="GO:0006793">
    <property type="term" value="P:phosphorus metabolic process"/>
    <property type="evidence" value="ECO:0007669"/>
    <property type="project" value="InterPro"/>
</dbReference>
<evidence type="ECO:0000313" key="7">
    <source>
        <dbReference type="Proteomes" id="UP000002407"/>
    </source>
</evidence>